<evidence type="ECO:0000256" key="15">
    <source>
        <dbReference type="ARBA" id="ARBA00023063"/>
    </source>
</evidence>
<keyword evidence="10" id="KW-0479">Metal-binding</keyword>
<dbReference type="InterPro" id="IPR017941">
    <property type="entry name" value="Rieske_2Fe-2S"/>
</dbReference>
<evidence type="ECO:0000256" key="17">
    <source>
        <dbReference type="ARBA" id="ARBA00050114"/>
    </source>
</evidence>
<dbReference type="PROSITE" id="PS00365">
    <property type="entry name" value="NIR_SIR"/>
    <property type="match status" value="1"/>
</dbReference>
<evidence type="ECO:0000256" key="5">
    <source>
        <dbReference type="ARBA" id="ARBA00010429"/>
    </source>
</evidence>
<comment type="cofactor">
    <cofactor evidence="1">
        <name>siroheme</name>
        <dbReference type="ChEBI" id="CHEBI:60052"/>
    </cofactor>
</comment>
<keyword evidence="24" id="KW-1185">Reference proteome</keyword>
<evidence type="ECO:0000256" key="6">
    <source>
        <dbReference type="ARBA" id="ARBA00022485"/>
    </source>
</evidence>
<dbReference type="PANTHER" id="PTHR43809:SF1">
    <property type="entry name" value="NITRITE REDUCTASE (NADH) LARGE SUBUNIT"/>
    <property type="match status" value="1"/>
</dbReference>
<keyword evidence="7" id="KW-0349">Heme</keyword>
<keyword evidence="6" id="KW-0004">4Fe-4S</keyword>
<evidence type="ECO:0000256" key="2">
    <source>
        <dbReference type="ARBA" id="ARBA00001966"/>
    </source>
</evidence>
<dbReference type="GO" id="GO:0020037">
    <property type="term" value="F:heme binding"/>
    <property type="evidence" value="ECO:0007669"/>
    <property type="project" value="InterPro"/>
</dbReference>
<dbReference type="InterPro" id="IPR052034">
    <property type="entry name" value="NasD-like"/>
</dbReference>
<dbReference type="Pfam" id="PF04324">
    <property type="entry name" value="Fer2_BFD"/>
    <property type="match status" value="1"/>
</dbReference>
<evidence type="ECO:0000256" key="14">
    <source>
        <dbReference type="ARBA" id="ARBA00023014"/>
    </source>
</evidence>
<dbReference type="UniPathway" id="UPA00653"/>
<evidence type="ECO:0000256" key="8">
    <source>
        <dbReference type="ARBA" id="ARBA00022630"/>
    </source>
</evidence>
<comment type="catalytic activity">
    <reaction evidence="18">
        <text>NH4(+) + 3 NADP(+) + 2 H2O = nitrite + 3 NADPH + 5 H(+)</text>
        <dbReference type="Rhea" id="RHEA:24632"/>
        <dbReference type="ChEBI" id="CHEBI:15377"/>
        <dbReference type="ChEBI" id="CHEBI:15378"/>
        <dbReference type="ChEBI" id="CHEBI:16301"/>
        <dbReference type="ChEBI" id="CHEBI:28938"/>
        <dbReference type="ChEBI" id="CHEBI:57783"/>
        <dbReference type="ChEBI" id="CHEBI:58349"/>
        <dbReference type="EC" id="1.7.1.4"/>
    </reaction>
</comment>
<comment type="similarity">
    <text evidence="5">Belongs to the nitrite and sulfite reductase 4Fe-4S domain family.</text>
</comment>
<keyword evidence="14" id="KW-0411">Iron-sulfur</keyword>
<dbReference type="OrthoDB" id="432169at2759"/>
<dbReference type="GO" id="GO:0051537">
    <property type="term" value="F:2 iron, 2 sulfur cluster binding"/>
    <property type="evidence" value="ECO:0007669"/>
    <property type="project" value="UniProtKB-KW"/>
</dbReference>
<dbReference type="Pfam" id="PF13806">
    <property type="entry name" value="Rieske_2"/>
    <property type="match status" value="1"/>
</dbReference>
<dbReference type="InterPro" id="IPR007419">
    <property type="entry name" value="BFD-like_2Fe2S-bd_dom"/>
</dbReference>
<dbReference type="STRING" id="231916.A0A409YLA9"/>
<dbReference type="InterPro" id="IPR006067">
    <property type="entry name" value="NO2/SO3_Rdtase_4Fe4S_dom"/>
</dbReference>
<dbReference type="GO" id="GO:0042128">
    <property type="term" value="P:nitrate assimilation"/>
    <property type="evidence" value="ECO:0007669"/>
    <property type="project" value="UniProtKB-UniPathway"/>
</dbReference>
<dbReference type="Pfam" id="PF01077">
    <property type="entry name" value="NIR_SIR"/>
    <property type="match status" value="1"/>
</dbReference>
<evidence type="ECO:0000256" key="21">
    <source>
        <dbReference type="SAM" id="MobiDB-lite"/>
    </source>
</evidence>
<dbReference type="Gene3D" id="3.30.413.10">
    <property type="entry name" value="Sulfite Reductase Hemoprotein, domain 1"/>
    <property type="match status" value="1"/>
</dbReference>
<evidence type="ECO:0000256" key="4">
    <source>
        <dbReference type="ARBA" id="ARBA00005096"/>
    </source>
</evidence>
<comment type="cofactor">
    <cofactor evidence="3">
        <name>FAD</name>
        <dbReference type="ChEBI" id="CHEBI:57692"/>
    </cofactor>
</comment>
<evidence type="ECO:0000256" key="13">
    <source>
        <dbReference type="ARBA" id="ARBA00023004"/>
    </source>
</evidence>
<dbReference type="InterPro" id="IPR041854">
    <property type="entry name" value="BFD-like_2Fe2S-bd_dom_sf"/>
</dbReference>
<dbReference type="EC" id="1.7.1.4" evidence="19"/>
<evidence type="ECO:0000256" key="7">
    <source>
        <dbReference type="ARBA" id="ARBA00022617"/>
    </source>
</evidence>
<dbReference type="GO" id="GO:0051539">
    <property type="term" value="F:4 iron, 4 sulfur cluster binding"/>
    <property type="evidence" value="ECO:0007669"/>
    <property type="project" value="UniProtKB-KW"/>
</dbReference>
<dbReference type="EMBL" id="NHYE01000695">
    <property type="protein sequence ID" value="PPR03863.1"/>
    <property type="molecule type" value="Genomic_DNA"/>
</dbReference>
<dbReference type="GO" id="GO:0050661">
    <property type="term" value="F:NADP binding"/>
    <property type="evidence" value="ECO:0007669"/>
    <property type="project" value="InterPro"/>
</dbReference>
<dbReference type="SUPFAM" id="SSF51905">
    <property type="entry name" value="FAD/NAD(P)-binding domain"/>
    <property type="match status" value="2"/>
</dbReference>
<dbReference type="InterPro" id="IPR036922">
    <property type="entry name" value="Rieske_2Fe-2S_sf"/>
</dbReference>
<evidence type="ECO:0000256" key="11">
    <source>
        <dbReference type="ARBA" id="ARBA00022827"/>
    </source>
</evidence>
<keyword evidence="9" id="KW-0001">2Fe-2S</keyword>
<evidence type="ECO:0000256" key="20">
    <source>
        <dbReference type="ARBA" id="ARBA00070300"/>
    </source>
</evidence>
<dbReference type="InParanoid" id="A0A409YLA9"/>
<dbReference type="PRINTS" id="PR00397">
    <property type="entry name" value="SIROHAEM"/>
</dbReference>
<dbReference type="Pfam" id="PF07992">
    <property type="entry name" value="Pyr_redox_2"/>
    <property type="match status" value="1"/>
</dbReference>
<keyword evidence="12" id="KW-0560">Oxidoreductase</keyword>
<dbReference type="InterPro" id="IPR036136">
    <property type="entry name" value="Nit/Sulf_reduc_fer-like_dom_sf"/>
</dbReference>
<comment type="pathway">
    <text evidence="4">Nitrogen metabolism; nitrate reduction (assimilation).</text>
</comment>
<dbReference type="GO" id="GO:0046872">
    <property type="term" value="F:metal ion binding"/>
    <property type="evidence" value="ECO:0007669"/>
    <property type="project" value="UniProtKB-KW"/>
</dbReference>
<dbReference type="PANTHER" id="PTHR43809">
    <property type="entry name" value="NITRITE REDUCTASE (NADH) LARGE SUBUNIT"/>
    <property type="match status" value="1"/>
</dbReference>
<dbReference type="GO" id="GO:0015980">
    <property type="term" value="P:energy derivation by oxidation of organic compounds"/>
    <property type="evidence" value="ECO:0007669"/>
    <property type="project" value="UniProtKB-ARBA"/>
</dbReference>
<dbReference type="SUPFAM" id="SSF55124">
    <property type="entry name" value="Nitrite/Sulfite reductase N-terminal domain-like"/>
    <property type="match status" value="1"/>
</dbReference>
<feature type="domain" description="Rieske" evidence="22">
    <location>
        <begin position="925"/>
        <end position="1030"/>
    </location>
</feature>
<dbReference type="InterPro" id="IPR023753">
    <property type="entry name" value="FAD/NAD-binding_dom"/>
</dbReference>
<dbReference type="Pfam" id="PF03460">
    <property type="entry name" value="NIR_SIR_ferr"/>
    <property type="match status" value="1"/>
</dbReference>
<dbReference type="PROSITE" id="PS51296">
    <property type="entry name" value="RIESKE"/>
    <property type="match status" value="1"/>
</dbReference>
<evidence type="ECO:0000313" key="23">
    <source>
        <dbReference type="EMBL" id="PPR03863.1"/>
    </source>
</evidence>
<name>A0A409YLA9_9AGAR</name>
<evidence type="ECO:0000259" key="22">
    <source>
        <dbReference type="PROSITE" id="PS51296"/>
    </source>
</evidence>
<dbReference type="NCBIfam" id="TIGR02374">
    <property type="entry name" value="nitri_red_nirB"/>
    <property type="match status" value="1"/>
</dbReference>
<evidence type="ECO:0000256" key="18">
    <source>
        <dbReference type="ARBA" id="ARBA00051413"/>
    </source>
</evidence>
<dbReference type="InterPro" id="IPR036188">
    <property type="entry name" value="FAD/NAD-bd_sf"/>
</dbReference>
<dbReference type="GO" id="GO:0008942">
    <property type="term" value="F:nitrite reductase [NAD(P)H] activity"/>
    <property type="evidence" value="ECO:0007669"/>
    <property type="project" value="UniProtKB-EC"/>
</dbReference>
<dbReference type="Gene3D" id="1.10.10.1100">
    <property type="entry name" value="BFD-like [2Fe-2S]-binding domain"/>
    <property type="match status" value="1"/>
</dbReference>
<dbReference type="SUPFAM" id="SSF50022">
    <property type="entry name" value="ISP domain"/>
    <property type="match status" value="1"/>
</dbReference>
<sequence>MEYQPFDDSLRMERRHILIIGMGMTALGFIEKLFAYEDENTSTPKASITLVGEERWLPYNRVGLTQYFAHRSPKDLYLQPQAWFSSHIPGRLSVIMEDSVCQLDTLQQTARTKSGKMIAYDVCVFATGSRAAIPPYIRPDDLDTTQGLFVYRTIDDLERMMMFATQKRVKKVAVVGGGLLGLEAAKAISELESVPQVSIIERNKWARICNFCFWDLTTLTPLCLKILCRQLDEEGGRMVLEQVRAFGIEVLCEVQVESITVSDKGEPVVTGLQLDNLQHFSCDMIVFAIGIRPRDEVAKTSGIEVDSRGGIVVGDDLRTSAQNVYGIGECASWHGKSYGFIAPCIEMADVLAYNLTKEPADPLRSMTTPDTSTKLKLVGVNVASFGDYLADKKDSDTIDIPGHTRKGGLTPVRALTYHDPFGPVYKKYIFSGDGKYLLGGMMVGDVNDYAKLLAIVKKRKPLDIAPSQLIIGIPRKEDEFDGDDLDVGAQVCSCYNVSKGAIIESIVAGCKSIGEVKARTKAGTGCGGCIPLATSIFNSAMKKAGHTVANFLCPHFQKSRQDLFMIANIKRLTTFKDIMKEAGTSAESIGCEICKPAIASILSSLHNDFIMDPSHHQNQDTNDKYLANIQRNGTYSVVPRVPAGEITPAKLQALGAIAQKYGLYTKITGGQRIDLFGASKQDLPDIWEELGRAGFESGHAYGKALRTVKSCVGTTWCRYGVGDSVGLAVELEERYKGIRAPHKFKGGVSGCVRECAEAQAKDFGVIATNKGWNVYVGGNGGAKPRHADLLATDAVKLIDRFIMLYIRSADRLQRTARWIESLGEEGQNGLEYLRRVIVDDSLGICRELDEAMEALVGTYFDEWAEVVRSPEKRALFRQFTNTKEAKQGSELIEERGQRRPPEWPEDASPLKFDLKDVSGGHWEWRQVGKLEDLRPTNKGSTSMVINYSDTQIAVFRLANGTLYATQQLCPHRRAFVLSDGLLGDTSDGTPYVSCPLHKRNFSLVGGNCMSDDDYKIMAFEIKEEDGNLYIKLPEPSEIDAVLGTSKWMLRKAREEANEKLPSNHIEIVAPINGSGPVTEASADFCLTANRNLDW</sequence>
<evidence type="ECO:0000256" key="16">
    <source>
        <dbReference type="ARBA" id="ARBA00034078"/>
    </source>
</evidence>
<keyword evidence="8" id="KW-0285">Flavoprotein</keyword>
<dbReference type="InterPro" id="IPR012748">
    <property type="entry name" value="Rieske-like_NirD"/>
</dbReference>
<dbReference type="Gene3D" id="2.102.10.10">
    <property type="entry name" value="Rieske [2Fe-2S] iron-sulphur domain"/>
    <property type="match status" value="1"/>
</dbReference>
<dbReference type="GO" id="GO:0050660">
    <property type="term" value="F:flavin adenine dinucleotide binding"/>
    <property type="evidence" value="ECO:0007669"/>
    <property type="project" value="InterPro"/>
</dbReference>
<evidence type="ECO:0000256" key="3">
    <source>
        <dbReference type="ARBA" id="ARBA00001974"/>
    </source>
</evidence>
<evidence type="ECO:0000256" key="1">
    <source>
        <dbReference type="ARBA" id="ARBA00001929"/>
    </source>
</evidence>
<dbReference type="InterPro" id="IPR005117">
    <property type="entry name" value="NiRdtase/SiRdtase_haem-b_fer"/>
</dbReference>
<evidence type="ECO:0000256" key="10">
    <source>
        <dbReference type="ARBA" id="ARBA00022723"/>
    </source>
</evidence>
<dbReference type="InterPro" id="IPR045854">
    <property type="entry name" value="NO2/SO3_Rdtase_4Fe4S_sf"/>
</dbReference>
<dbReference type="FunFam" id="3.30.413.10:FF:000007">
    <property type="entry name" value="Nitrite reductase [NAD(P)H] large subunit"/>
    <property type="match status" value="1"/>
</dbReference>
<dbReference type="Gene3D" id="3.50.50.60">
    <property type="entry name" value="FAD/NAD(P)-binding domain"/>
    <property type="match status" value="2"/>
</dbReference>
<proteinExistence type="inferred from homology"/>
<dbReference type="PRINTS" id="PR00368">
    <property type="entry name" value="FADPNR"/>
</dbReference>
<feature type="compositionally biased region" description="Basic and acidic residues" evidence="21">
    <location>
        <begin position="887"/>
        <end position="902"/>
    </location>
</feature>
<evidence type="ECO:0000256" key="9">
    <source>
        <dbReference type="ARBA" id="ARBA00022714"/>
    </source>
</evidence>
<protein>
    <recommendedName>
        <fullName evidence="20">Nitrite reductase [NAD(P)H]</fullName>
        <ecNumber evidence="19">1.7.1.4</ecNumber>
    </recommendedName>
</protein>
<evidence type="ECO:0000256" key="12">
    <source>
        <dbReference type="ARBA" id="ARBA00023002"/>
    </source>
</evidence>
<dbReference type="AlphaFoldDB" id="A0A409YLA9"/>
<comment type="caution">
    <text evidence="23">The sequence shown here is derived from an EMBL/GenBank/DDBJ whole genome shotgun (WGS) entry which is preliminary data.</text>
</comment>
<comment type="cofactor">
    <cofactor evidence="16">
        <name>[2Fe-2S] cluster</name>
        <dbReference type="ChEBI" id="CHEBI:190135"/>
    </cofactor>
</comment>
<evidence type="ECO:0000313" key="24">
    <source>
        <dbReference type="Proteomes" id="UP000284706"/>
    </source>
</evidence>
<organism evidence="23 24">
    <name type="scientific">Gymnopilus dilepis</name>
    <dbReference type="NCBI Taxonomy" id="231916"/>
    <lineage>
        <taxon>Eukaryota</taxon>
        <taxon>Fungi</taxon>
        <taxon>Dikarya</taxon>
        <taxon>Basidiomycota</taxon>
        <taxon>Agaricomycotina</taxon>
        <taxon>Agaricomycetes</taxon>
        <taxon>Agaricomycetidae</taxon>
        <taxon>Agaricales</taxon>
        <taxon>Agaricineae</taxon>
        <taxon>Hymenogastraceae</taxon>
        <taxon>Gymnopilus</taxon>
    </lineage>
</organism>
<dbReference type="FunFam" id="1.10.10.1100:FF:000002">
    <property type="entry name" value="Nitrite reductase large subunit"/>
    <property type="match status" value="1"/>
</dbReference>
<dbReference type="SUPFAM" id="SSF56014">
    <property type="entry name" value="Nitrite and sulphite reductase 4Fe-4S domain-like"/>
    <property type="match status" value="1"/>
</dbReference>
<gene>
    <name evidence="23" type="ORF">CVT26_000861</name>
</gene>
<feature type="region of interest" description="Disordered" evidence="21">
    <location>
        <begin position="887"/>
        <end position="909"/>
    </location>
</feature>
<dbReference type="InterPro" id="IPR006066">
    <property type="entry name" value="NO2/SO3_Rdtase_FeS/sirohaem_BS"/>
</dbReference>
<reference evidence="23 24" key="1">
    <citation type="journal article" date="2018" name="Evol. Lett.">
        <title>Horizontal gene cluster transfer increased hallucinogenic mushroom diversity.</title>
        <authorList>
            <person name="Reynolds H.T."/>
            <person name="Vijayakumar V."/>
            <person name="Gluck-Thaler E."/>
            <person name="Korotkin H.B."/>
            <person name="Matheny P.B."/>
            <person name="Slot J.C."/>
        </authorList>
    </citation>
    <scope>NUCLEOTIDE SEQUENCE [LARGE SCALE GENOMIC DNA]</scope>
    <source>
        <strain evidence="23 24">SRW20</strain>
    </source>
</reference>
<dbReference type="NCBIfam" id="TIGR02378">
    <property type="entry name" value="nirD_assim_sml"/>
    <property type="match status" value="1"/>
</dbReference>
<evidence type="ECO:0000256" key="19">
    <source>
        <dbReference type="ARBA" id="ARBA00066907"/>
    </source>
</evidence>
<keyword evidence="13" id="KW-0408">Iron</keyword>
<dbReference type="InterPro" id="IPR012744">
    <property type="entry name" value="Nitri_red_NirB"/>
</dbReference>
<dbReference type="Proteomes" id="UP000284706">
    <property type="component" value="Unassembled WGS sequence"/>
</dbReference>
<comment type="cofactor">
    <cofactor evidence="2">
        <name>[4Fe-4S] cluster</name>
        <dbReference type="ChEBI" id="CHEBI:49883"/>
    </cofactor>
</comment>
<comment type="catalytic activity">
    <reaction evidence="17">
        <text>NH4(+) + 3 NAD(+) + 2 H2O = nitrite + 3 NADH + 5 H(+)</text>
        <dbReference type="Rhea" id="RHEA:24628"/>
        <dbReference type="ChEBI" id="CHEBI:15377"/>
        <dbReference type="ChEBI" id="CHEBI:15378"/>
        <dbReference type="ChEBI" id="CHEBI:16301"/>
        <dbReference type="ChEBI" id="CHEBI:28938"/>
        <dbReference type="ChEBI" id="CHEBI:57540"/>
        <dbReference type="ChEBI" id="CHEBI:57945"/>
        <dbReference type="EC" id="1.7.1.4"/>
    </reaction>
</comment>
<keyword evidence="15" id="KW-0534">Nitrate assimilation</keyword>
<accession>A0A409YLA9</accession>
<keyword evidence="11" id="KW-0274">FAD</keyword>
<dbReference type="CDD" id="cd03529">
    <property type="entry name" value="Rieske_NirD"/>
    <property type="match status" value="1"/>
</dbReference>